<organism evidence="2">
    <name type="scientific">Fagus sylvatica</name>
    <name type="common">Beechnut</name>
    <dbReference type="NCBI Taxonomy" id="28930"/>
    <lineage>
        <taxon>Eukaryota</taxon>
        <taxon>Viridiplantae</taxon>
        <taxon>Streptophyta</taxon>
        <taxon>Embryophyta</taxon>
        <taxon>Tracheophyta</taxon>
        <taxon>Spermatophyta</taxon>
        <taxon>Magnoliopsida</taxon>
        <taxon>eudicotyledons</taxon>
        <taxon>Gunneridae</taxon>
        <taxon>Pentapetalae</taxon>
        <taxon>rosids</taxon>
        <taxon>fabids</taxon>
        <taxon>Fagales</taxon>
        <taxon>Fagaceae</taxon>
        <taxon>Fagus</taxon>
    </lineage>
</organism>
<gene>
    <name evidence="2" type="ORF">FSB_LOCUS38267</name>
</gene>
<proteinExistence type="predicted"/>
<protein>
    <submittedName>
        <fullName evidence="2">Uncharacterized protein</fullName>
    </submittedName>
</protein>
<feature type="region of interest" description="Disordered" evidence="1">
    <location>
        <begin position="31"/>
        <end position="57"/>
    </location>
</feature>
<reference evidence="2" key="1">
    <citation type="submission" date="2018-02" db="EMBL/GenBank/DDBJ databases">
        <authorList>
            <person name="Cohen D.B."/>
            <person name="Kent A.D."/>
        </authorList>
    </citation>
    <scope>NUCLEOTIDE SEQUENCE</scope>
</reference>
<dbReference type="AlphaFoldDB" id="A0A2N9HEN3"/>
<dbReference type="EMBL" id="OIVN01003334">
    <property type="protein sequence ID" value="SPD10385.1"/>
    <property type="molecule type" value="Genomic_DNA"/>
</dbReference>
<name>A0A2N9HEN3_FAGSY</name>
<accession>A0A2N9HEN3</accession>
<evidence type="ECO:0000256" key="1">
    <source>
        <dbReference type="SAM" id="MobiDB-lite"/>
    </source>
</evidence>
<sequence length="108" mass="11860">MLEYGEIGRLELVRRTCQQLEEAAVAGSFAMESMENRVERDSKKLTEESSTDIGSYGGGGASSSVAWLGAKVREKELEQPACIGFREEPKRFIQEIERGGGEAEVTSK</sequence>
<evidence type="ECO:0000313" key="2">
    <source>
        <dbReference type="EMBL" id="SPD10385.1"/>
    </source>
</evidence>
<feature type="compositionally biased region" description="Basic and acidic residues" evidence="1">
    <location>
        <begin position="34"/>
        <end position="47"/>
    </location>
</feature>